<keyword evidence="12" id="KW-0233">DNA recombination</keyword>
<feature type="region of interest" description="Disordered" evidence="15">
    <location>
        <begin position="1"/>
        <end position="20"/>
    </location>
</feature>
<evidence type="ECO:0000256" key="5">
    <source>
        <dbReference type="ARBA" id="ARBA00022759"/>
    </source>
</evidence>
<dbReference type="GO" id="GO:0005634">
    <property type="term" value="C:nucleus"/>
    <property type="evidence" value="ECO:0007669"/>
    <property type="project" value="UniProtKB-ARBA"/>
</dbReference>
<dbReference type="GO" id="GO:0016787">
    <property type="term" value="F:hydrolase activity"/>
    <property type="evidence" value="ECO:0007669"/>
    <property type="project" value="UniProtKB-KW"/>
</dbReference>
<comment type="catalytic activity">
    <reaction evidence="14">
        <text>DNA(n) + a 2'-deoxyribonucleoside 5'-triphosphate = DNA(n+1) + diphosphate</text>
        <dbReference type="Rhea" id="RHEA:22508"/>
        <dbReference type="Rhea" id="RHEA-COMP:17339"/>
        <dbReference type="Rhea" id="RHEA-COMP:17340"/>
        <dbReference type="ChEBI" id="CHEBI:33019"/>
        <dbReference type="ChEBI" id="CHEBI:61560"/>
        <dbReference type="ChEBI" id="CHEBI:173112"/>
        <dbReference type="EC" id="2.7.7.7"/>
    </reaction>
</comment>
<comment type="catalytic activity">
    <reaction evidence="13">
        <text>DNA(n) + a 2'-deoxyribonucleoside 5'-triphosphate = DNA(n+1) + diphosphate</text>
        <dbReference type="Rhea" id="RHEA:22508"/>
        <dbReference type="Rhea" id="RHEA-COMP:17339"/>
        <dbReference type="Rhea" id="RHEA-COMP:17340"/>
        <dbReference type="ChEBI" id="CHEBI:33019"/>
        <dbReference type="ChEBI" id="CHEBI:61560"/>
        <dbReference type="ChEBI" id="CHEBI:173112"/>
        <dbReference type="EC" id="2.7.7.49"/>
    </reaction>
</comment>
<dbReference type="InterPro" id="IPR001584">
    <property type="entry name" value="Integrase_cat-core"/>
</dbReference>
<evidence type="ECO:0000256" key="10">
    <source>
        <dbReference type="ARBA" id="ARBA00022918"/>
    </source>
</evidence>
<accession>A0AAD5V9N9</accession>
<dbReference type="PROSITE" id="PS50994">
    <property type="entry name" value="INTEGRASE"/>
    <property type="match status" value="1"/>
</dbReference>
<name>A0AAD5V9N9_9APHY</name>
<keyword evidence="8" id="KW-0694">RNA-binding</keyword>
<evidence type="ECO:0000256" key="14">
    <source>
        <dbReference type="ARBA" id="ARBA00049244"/>
    </source>
</evidence>
<feature type="domain" description="Integrase catalytic" evidence="16">
    <location>
        <begin position="171"/>
        <end position="339"/>
    </location>
</feature>
<evidence type="ECO:0000256" key="11">
    <source>
        <dbReference type="ARBA" id="ARBA00022932"/>
    </source>
</evidence>
<keyword evidence="11" id="KW-0808">Transferase</keyword>
<dbReference type="InterPro" id="IPR036397">
    <property type="entry name" value="RNaseH_sf"/>
</dbReference>
<evidence type="ECO:0000259" key="16">
    <source>
        <dbReference type="PROSITE" id="PS50994"/>
    </source>
</evidence>
<dbReference type="EMBL" id="JANAWD010000040">
    <property type="protein sequence ID" value="KAJ3489714.1"/>
    <property type="molecule type" value="Genomic_DNA"/>
</dbReference>
<organism evidence="17 18">
    <name type="scientific">Meripilus lineatus</name>
    <dbReference type="NCBI Taxonomy" id="2056292"/>
    <lineage>
        <taxon>Eukaryota</taxon>
        <taxon>Fungi</taxon>
        <taxon>Dikarya</taxon>
        <taxon>Basidiomycota</taxon>
        <taxon>Agaricomycotina</taxon>
        <taxon>Agaricomycetes</taxon>
        <taxon>Polyporales</taxon>
        <taxon>Meripilaceae</taxon>
        <taxon>Meripilus</taxon>
    </lineage>
</organism>
<evidence type="ECO:0000256" key="13">
    <source>
        <dbReference type="ARBA" id="ARBA00048173"/>
    </source>
</evidence>
<dbReference type="PANTHER" id="PTHR42648:SF11">
    <property type="entry name" value="TRANSPOSON TY4-P GAG-POL POLYPROTEIN"/>
    <property type="match status" value="1"/>
</dbReference>
<proteinExistence type="predicted"/>
<keyword evidence="9" id="KW-0229">DNA integration</keyword>
<evidence type="ECO:0000256" key="1">
    <source>
        <dbReference type="ARBA" id="ARBA00022578"/>
    </source>
</evidence>
<evidence type="ECO:0000256" key="9">
    <source>
        <dbReference type="ARBA" id="ARBA00022908"/>
    </source>
</evidence>
<dbReference type="Gene3D" id="3.30.420.10">
    <property type="entry name" value="Ribonuclease H-like superfamily/Ribonuclease H"/>
    <property type="match status" value="1"/>
</dbReference>
<evidence type="ECO:0000256" key="15">
    <source>
        <dbReference type="SAM" id="MobiDB-lite"/>
    </source>
</evidence>
<comment type="caution">
    <text evidence="17">The sequence shown here is derived from an EMBL/GenBank/DDBJ whole genome shotgun (WGS) entry which is preliminary data.</text>
</comment>
<dbReference type="GO" id="GO:0003964">
    <property type="term" value="F:RNA-directed DNA polymerase activity"/>
    <property type="evidence" value="ECO:0007669"/>
    <property type="project" value="UniProtKB-KW"/>
</dbReference>
<keyword evidence="10" id="KW-0695">RNA-directed DNA polymerase</keyword>
<dbReference type="PANTHER" id="PTHR42648">
    <property type="entry name" value="TRANSPOSASE, PUTATIVE-RELATED"/>
    <property type="match status" value="1"/>
</dbReference>
<keyword evidence="6" id="KW-0378">Hydrolase</keyword>
<dbReference type="InterPro" id="IPR025724">
    <property type="entry name" value="GAG-pre-integrase_dom"/>
</dbReference>
<evidence type="ECO:0000256" key="6">
    <source>
        <dbReference type="ARBA" id="ARBA00022801"/>
    </source>
</evidence>
<reference evidence="17" key="1">
    <citation type="submission" date="2022-07" db="EMBL/GenBank/DDBJ databases">
        <title>Genome Sequence of Physisporinus lineatus.</title>
        <authorList>
            <person name="Buettner E."/>
        </authorList>
    </citation>
    <scope>NUCLEOTIDE SEQUENCE</scope>
    <source>
        <strain evidence="17">VT162</strain>
    </source>
</reference>
<evidence type="ECO:0000256" key="4">
    <source>
        <dbReference type="ARBA" id="ARBA00022723"/>
    </source>
</evidence>
<dbReference type="GO" id="GO:0006310">
    <property type="term" value="P:DNA recombination"/>
    <property type="evidence" value="ECO:0007669"/>
    <property type="project" value="UniProtKB-KW"/>
</dbReference>
<keyword evidence="2" id="KW-0548">Nucleotidyltransferase</keyword>
<keyword evidence="1" id="KW-0815">Transposition</keyword>
<evidence type="ECO:0000313" key="18">
    <source>
        <dbReference type="Proteomes" id="UP001212997"/>
    </source>
</evidence>
<keyword evidence="3" id="KW-0540">Nuclease</keyword>
<keyword evidence="4" id="KW-0479">Metal-binding</keyword>
<dbReference type="GO" id="GO:0032196">
    <property type="term" value="P:transposition"/>
    <property type="evidence" value="ECO:0007669"/>
    <property type="project" value="UniProtKB-KW"/>
</dbReference>
<dbReference type="GO" id="GO:0046872">
    <property type="term" value="F:metal ion binding"/>
    <property type="evidence" value="ECO:0007669"/>
    <property type="project" value="UniProtKB-KW"/>
</dbReference>
<evidence type="ECO:0000313" key="17">
    <source>
        <dbReference type="EMBL" id="KAJ3489714.1"/>
    </source>
</evidence>
<dbReference type="GO" id="GO:0004519">
    <property type="term" value="F:endonuclease activity"/>
    <property type="evidence" value="ECO:0007669"/>
    <property type="project" value="UniProtKB-KW"/>
</dbReference>
<evidence type="ECO:0000256" key="12">
    <source>
        <dbReference type="ARBA" id="ARBA00023172"/>
    </source>
</evidence>
<keyword evidence="5" id="KW-0255">Endonuclease</keyword>
<gene>
    <name evidence="17" type="ORF">NLI96_g1945</name>
</gene>
<protein>
    <recommendedName>
        <fullName evidence="16">Integrase catalytic domain-containing protein</fullName>
    </recommendedName>
</protein>
<evidence type="ECO:0000256" key="3">
    <source>
        <dbReference type="ARBA" id="ARBA00022722"/>
    </source>
</evidence>
<evidence type="ECO:0000256" key="2">
    <source>
        <dbReference type="ARBA" id="ARBA00022695"/>
    </source>
</evidence>
<dbReference type="GO" id="GO:0003723">
    <property type="term" value="F:RNA binding"/>
    <property type="evidence" value="ECO:0007669"/>
    <property type="project" value="UniProtKB-KW"/>
</dbReference>
<dbReference type="AlphaFoldDB" id="A0AAD5V9N9"/>
<dbReference type="SUPFAM" id="SSF53098">
    <property type="entry name" value="Ribonuclease H-like"/>
    <property type="match status" value="1"/>
</dbReference>
<dbReference type="GO" id="GO:0015074">
    <property type="term" value="P:DNA integration"/>
    <property type="evidence" value="ECO:0007669"/>
    <property type="project" value="UniProtKB-KW"/>
</dbReference>
<dbReference type="InterPro" id="IPR012337">
    <property type="entry name" value="RNaseH-like_sf"/>
</dbReference>
<evidence type="ECO:0000256" key="7">
    <source>
        <dbReference type="ARBA" id="ARBA00022842"/>
    </source>
</evidence>
<dbReference type="Pfam" id="PF13976">
    <property type="entry name" value="gag_pre-integrs"/>
    <property type="match status" value="1"/>
</dbReference>
<keyword evidence="18" id="KW-1185">Reference proteome</keyword>
<dbReference type="InterPro" id="IPR039537">
    <property type="entry name" value="Retrotran_Ty1/copia-like"/>
</dbReference>
<keyword evidence="11" id="KW-0239">DNA-directed DNA polymerase</keyword>
<dbReference type="Proteomes" id="UP001212997">
    <property type="component" value="Unassembled WGS sequence"/>
</dbReference>
<sequence>MLVKREELKPGSLVEGKPTTDESSAILLALEPDQRTHIVGLEDDPVAIWRKLEMVHLKQGQDQPTASITPNFSSIQEFAVDSTHTAYLSGHVAIPSLTPVQLAHLSSASTLPQDLSLWHRCPAHHHYQGVKTLISKGLATGIKLDSAAAPDLICEPCLSGKMHAYPFPTTNTVTPRLLGLVHSDLHGPLRCQTHSGFRYWITFIDDRSKFKAAIPLRAKSEAFLAFKRYRAYAMTKHNLEIGALQDDKGDEYMSKEFDNFCADHGIVRRHTVRNRPQQNDVAERFNRLLNESITTMLAESNLPMQFWGEALATFIHIHNRCSTSSLPNTTPFEMWEGSKPDLSHLRVWGCTAYVHVQKDKRSSSLGSHMENVRLGLISQSPGQC</sequence>
<dbReference type="GO" id="GO:0003887">
    <property type="term" value="F:DNA-directed DNA polymerase activity"/>
    <property type="evidence" value="ECO:0007669"/>
    <property type="project" value="UniProtKB-KW"/>
</dbReference>
<keyword evidence="7" id="KW-0460">Magnesium</keyword>
<evidence type="ECO:0000256" key="8">
    <source>
        <dbReference type="ARBA" id="ARBA00022884"/>
    </source>
</evidence>